<comment type="caution">
    <text evidence="1">The sequence shown here is derived from an EMBL/GenBank/DDBJ whole genome shotgun (WGS) entry which is preliminary data.</text>
</comment>
<evidence type="ECO:0000313" key="2">
    <source>
        <dbReference type="Proteomes" id="UP000289708"/>
    </source>
</evidence>
<dbReference type="RefSeq" id="WP_128776028.1">
    <property type="nucleotide sequence ID" value="NZ_RYFI01000002.1"/>
</dbReference>
<proteinExistence type="predicted"/>
<dbReference type="Proteomes" id="UP000289708">
    <property type="component" value="Unassembled WGS sequence"/>
</dbReference>
<organism evidence="1 2">
    <name type="scientific">Hansschlegelia zhihuaiae</name>
    <dbReference type="NCBI Taxonomy" id="405005"/>
    <lineage>
        <taxon>Bacteria</taxon>
        <taxon>Pseudomonadati</taxon>
        <taxon>Pseudomonadota</taxon>
        <taxon>Alphaproteobacteria</taxon>
        <taxon>Hyphomicrobiales</taxon>
        <taxon>Methylopilaceae</taxon>
        <taxon>Hansschlegelia</taxon>
    </lineage>
</organism>
<dbReference type="AlphaFoldDB" id="A0A4Q0MMR3"/>
<dbReference type="EMBL" id="RYFI01000002">
    <property type="protein sequence ID" value="RXF75038.1"/>
    <property type="molecule type" value="Genomic_DNA"/>
</dbReference>
<evidence type="ECO:0000313" key="1">
    <source>
        <dbReference type="EMBL" id="RXF75038.1"/>
    </source>
</evidence>
<gene>
    <name evidence="1" type="ORF">EK403_03030</name>
</gene>
<name>A0A4Q0MMR3_9HYPH</name>
<keyword evidence="2" id="KW-1185">Reference proteome</keyword>
<protein>
    <submittedName>
        <fullName evidence="1">Uncharacterized protein</fullName>
    </submittedName>
</protein>
<sequence>MKAFWIISGVLIVALILIKTIDFSPRSGEQIIADIRQNCEREFGQYDREKVDSCVIAVAVEKIRRSEDGKLRRAYEASR</sequence>
<accession>A0A4Q0MMR3</accession>
<reference evidence="1 2" key="1">
    <citation type="submission" date="2018-12" db="EMBL/GenBank/DDBJ databases">
        <title>bacterium Hansschlegelia zhihuaiae S113.</title>
        <authorList>
            <person name="He J."/>
        </authorList>
    </citation>
    <scope>NUCLEOTIDE SEQUENCE [LARGE SCALE GENOMIC DNA]</scope>
    <source>
        <strain evidence="1 2">S 113</strain>
    </source>
</reference>